<dbReference type="SUPFAM" id="SSF52467">
    <property type="entry name" value="DHS-like NAD/FAD-binding domain"/>
    <property type="match status" value="1"/>
</dbReference>
<keyword evidence="2" id="KW-1185">Reference proteome</keyword>
<reference evidence="2" key="1">
    <citation type="submission" date="2017-06" db="EMBL/GenBank/DDBJ databases">
        <title>Genome analysis of Fimbriiglobus ruber SP5, the first member of the order Planctomycetales with confirmed chitinolytic capability.</title>
        <authorList>
            <person name="Ravin N.V."/>
            <person name="Rakitin A.L."/>
            <person name="Ivanova A.A."/>
            <person name="Beletsky A.V."/>
            <person name="Kulichevskaya I.S."/>
            <person name="Mardanov A.V."/>
            <person name="Dedysh S.N."/>
        </authorList>
    </citation>
    <scope>NUCLEOTIDE SEQUENCE [LARGE SCALE GENOMIC DNA]</scope>
    <source>
        <strain evidence="2">SP5</strain>
    </source>
</reference>
<dbReference type="Pfam" id="PF13289">
    <property type="entry name" value="SIR2_2"/>
    <property type="match status" value="1"/>
</dbReference>
<organism evidence="1 2">
    <name type="scientific">Fimbriiglobus ruber</name>
    <dbReference type="NCBI Taxonomy" id="1908690"/>
    <lineage>
        <taxon>Bacteria</taxon>
        <taxon>Pseudomonadati</taxon>
        <taxon>Planctomycetota</taxon>
        <taxon>Planctomycetia</taxon>
        <taxon>Gemmatales</taxon>
        <taxon>Gemmataceae</taxon>
        <taxon>Fimbriiglobus</taxon>
    </lineage>
</organism>
<protein>
    <submittedName>
        <fullName evidence="1">Uncharacterized protein</fullName>
    </submittedName>
</protein>
<evidence type="ECO:0000313" key="2">
    <source>
        <dbReference type="Proteomes" id="UP000214646"/>
    </source>
</evidence>
<evidence type="ECO:0000313" key="1">
    <source>
        <dbReference type="EMBL" id="OWK37405.1"/>
    </source>
</evidence>
<dbReference type="EMBL" id="NIDE01000014">
    <property type="protein sequence ID" value="OWK37405.1"/>
    <property type="molecule type" value="Genomic_DNA"/>
</dbReference>
<gene>
    <name evidence="1" type="ORF">FRUB_06525</name>
</gene>
<proteinExistence type="predicted"/>
<accession>A0A225DLT2</accession>
<dbReference type="Proteomes" id="UP000214646">
    <property type="component" value="Unassembled WGS sequence"/>
</dbReference>
<dbReference type="AlphaFoldDB" id="A0A225DLT2"/>
<sequence length="354" mass="40999">MLLLGAGASVDAGIPASATMIKDLESLLHNGGEWGEHLQLYRHVKSAIHYAAGLKGVYGWDVPFNIETLVNTLYELERNEEHPLYPFIGSWNSRFVALAGSKFEHIRRFRSLILKQLKRWMCPDSPSRGDYYKGLVNLQRELNYPLRIFTLNYDRCVERIERDGFRVEAGFGGNGADHFWDWERFEQHDADSSTPPQAYLYKIHGSMDWKRDQDNNLFRVEQTESVEHERMEIIFGRDFKLEAADPYLFYAYEFRRYCLLAKLIVVIGYSFSDGHINKMLVQALRNDKDCQLFVVIRCEFKKEIDSKREEIAEKLDVSVDRIGAYHGSARDFLSSSELGNCVRSRVPEPSDGPF</sequence>
<comment type="caution">
    <text evidence="1">The sequence shown here is derived from an EMBL/GenBank/DDBJ whole genome shotgun (WGS) entry which is preliminary data.</text>
</comment>
<dbReference type="InterPro" id="IPR029035">
    <property type="entry name" value="DHS-like_NAD/FAD-binding_dom"/>
</dbReference>
<name>A0A225DLT2_9BACT</name>